<name>A0ABS9D776_9ALTE</name>
<dbReference type="SUPFAM" id="SSF55073">
    <property type="entry name" value="Nucleotide cyclase"/>
    <property type="match status" value="1"/>
</dbReference>
<dbReference type="Pfam" id="PF07696">
    <property type="entry name" value="7TMR-DISMED2"/>
    <property type="match status" value="1"/>
</dbReference>
<evidence type="ECO:0000256" key="2">
    <source>
        <dbReference type="ARBA" id="ARBA00034247"/>
    </source>
</evidence>
<dbReference type="InterPro" id="IPR050469">
    <property type="entry name" value="Diguanylate_Cyclase"/>
</dbReference>
<protein>
    <recommendedName>
        <fullName evidence="1">diguanylate cyclase</fullName>
        <ecNumber evidence="1">2.7.7.65</ecNumber>
    </recommendedName>
</protein>
<reference evidence="5 6" key="1">
    <citation type="submission" date="2022-01" db="EMBL/GenBank/DDBJ databases">
        <title>Paraglaciecola sp. G1-23.</title>
        <authorList>
            <person name="Jin M.S."/>
            <person name="Han D.M."/>
            <person name="Kim H.M."/>
            <person name="Jeon C.O."/>
        </authorList>
    </citation>
    <scope>NUCLEOTIDE SEQUENCE [LARGE SCALE GENOMIC DNA]</scope>
    <source>
        <strain evidence="5 6">G1-23</strain>
    </source>
</reference>
<accession>A0ABS9D776</accession>
<keyword evidence="6" id="KW-1185">Reference proteome</keyword>
<evidence type="ECO:0000313" key="5">
    <source>
        <dbReference type="EMBL" id="MCF2948529.1"/>
    </source>
</evidence>
<evidence type="ECO:0000256" key="1">
    <source>
        <dbReference type="ARBA" id="ARBA00012528"/>
    </source>
</evidence>
<feature type="transmembrane region" description="Helical" evidence="3">
    <location>
        <begin position="351"/>
        <end position="372"/>
    </location>
</feature>
<feature type="transmembrane region" description="Helical" evidence="3">
    <location>
        <begin position="236"/>
        <end position="254"/>
    </location>
</feature>
<feature type="transmembrane region" description="Helical" evidence="3">
    <location>
        <begin position="266"/>
        <end position="284"/>
    </location>
</feature>
<feature type="transmembrane region" description="Helical" evidence="3">
    <location>
        <begin position="290"/>
        <end position="310"/>
    </location>
</feature>
<proteinExistence type="predicted"/>
<dbReference type="Gene3D" id="2.60.40.2380">
    <property type="match status" value="1"/>
</dbReference>
<keyword evidence="3" id="KW-0472">Membrane</keyword>
<dbReference type="PANTHER" id="PTHR45138:SF9">
    <property type="entry name" value="DIGUANYLATE CYCLASE DGCM-RELATED"/>
    <property type="match status" value="1"/>
</dbReference>
<dbReference type="EMBL" id="JAKGAS010000005">
    <property type="protein sequence ID" value="MCF2948529.1"/>
    <property type="molecule type" value="Genomic_DNA"/>
</dbReference>
<evidence type="ECO:0000259" key="4">
    <source>
        <dbReference type="PROSITE" id="PS50887"/>
    </source>
</evidence>
<sequence>MAFKTNAAAISIPDFKEGTIGARVEYFQEADKPLSLAQAQKNFTTSSIKTGSNQSISLGINVAPAWLKFTVLNNSSTLQKYRLSIETPWLDYIDTWLTSGKQVLKHIPGGDGYPFEQRPMAYRFYAFEHNFEPGQTEVYIRIETKGPMAIPIHFSAKEHAIKRDISAGYQYGLLYGIMAALALYNLVLYVFIKQQEYGLYSLYLIGFILNSLSYTGQLHTVITYDFGAYFQDWLDIFLMITYSIAGLHFTRTLLKTKEYALKLDGIVTKATILIPSGMLVGFVFNQLFFSMLLAFLLNTCFVILFIVMGFKAYYANRPFALIFLFSSVTAALCITVSTLAVAGIVVPYNDYTFKAIEVGMALEAILLSLILARQFRSAQLDKVIAEEYARTDSLTQINNRRGFHSQINPIWQNITRKKRDASIVLIDIDYFKKFNDNHGHNTGDKILTALATCITKACRKGDISARWGGEEFIIFLPETPQEQAKLQAERIRQEIETIELILDGNKLLITASLGVAGSHNGMFNHKNLAPDTLESMINHADKALYQAKKQGKNQVHVVNSRKAS</sequence>
<evidence type="ECO:0000256" key="3">
    <source>
        <dbReference type="SAM" id="Phobius"/>
    </source>
</evidence>
<feature type="transmembrane region" description="Helical" evidence="3">
    <location>
        <begin position="172"/>
        <end position="192"/>
    </location>
</feature>
<dbReference type="RefSeq" id="WP_235312387.1">
    <property type="nucleotide sequence ID" value="NZ_JAKGAS010000005.1"/>
</dbReference>
<feature type="transmembrane region" description="Helical" evidence="3">
    <location>
        <begin position="322"/>
        <end position="345"/>
    </location>
</feature>
<dbReference type="Gene3D" id="3.30.70.270">
    <property type="match status" value="1"/>
</dbReference>
<gene>
    <name evidence="5" type="ORF">L0668_10460</name>
</gene>
<feature type="transmembrane region" description="Helical" evidence="3">
    <location>
        <begin position="199"/>
        <end position="216"/>
    </location>
</feature>
<dbReference type="InterPro" id="IPR043128">
    <property type="entry name" value="Rev_trsase/Diguanyl_cyclase"/>
</dbReference>
<dbReference type="Proteomes" id="UP001521137">
    <property type="component" value="Unassembled WGS sequence"/>
</dbReference>
<dbReference type="InterPro" id="IPR011623">
    <property type="entry name" value="7TMR_DISM_rcpt_extracell_dom1"/>
</dbReference>
<dbReference type="CDD" id="cd01949">
    <property type="entry name" value="GGDEF"/>
    <property type="match status" value="1"/>
</dbReference>
<keyword evidence="3" id="KW-1133">Transmembrane helix</keyword>
<dbReference type="InterPro" id="IPR000160">
    <property type="entry name" value="GGDEF_dom"/>
</dbReference>
<evidence type="ECO:0000313" key="6">
    <source>
        <dbReference type="Proteomes" id="UP001521137"/>
    </source>
</evidence>
<dbReference type="SMART" id="SM00267">
    <property type="entry name" value="GGDEF"/>
    <property type="match status" value="1"/>
</dbReference>
<dbReference type="Pfam" id="PF00990">
    <property type="entry name" value="GGDEF"/>
    <property type="match status" value="1"/>
</dbReference>
<comment type="catalytic activity">
    <reaction evidence="2">
        <text>2 GTP = 3',3'-c-di-GMP + 2 diphosphate</text>
        <dbReference type="Rhea" id="RHEA:24898"/>
        <dbReference type="ChEBI" id="CHEBI:33019"/>
        <dbReference type="ChEBI" id="CHEBI:37565"/>
        <dbReference type="ChEBI" id="CHEBI:58805"/>
        <dbReference type="EC" id="2.7.7.65"/>
    </reaction>
</comment>
<feature type="domain" description="GGDEF" evidence="4">
    <location>
        <begin position="419"/>
        <end position="560"/>
    </location>
</feature>
<keyword evidence="3" id="KW-0812">Transmembrane</keyword>
<dbReference type="NCBIfam" id="TIGR00254">
    <property type="entry name" value="GGDEF"/>
    <property type="match status" value="1"/>
</dbReference>
<dbReference type="Pfam" id="PF07695">
    <property type="entry name" value="7TMR-DISM_7TM"/>
    <property type="match status" value="1"/>
</dbReference>
<comment type="caution">
    <text evidence="5">The sequence shown here is derived from an EMBL/GenBank/DDBJ whole genome shotgun (WGS) entry which is preliminary data.</text>
</comment>
<dbReference type="InterPro" id="IPR029787">
    <property type="entry name" value="Nucleotide_cyclase"/>
</dbReference>
<organism evidence="5 6">
    <name type="scientific">Paraglaciecola algarum</name>
    <dbReference type="NCBI Taxonomy" id="3050085"/>
    <lineage>
        <taxon>Bacteria</taxon>
        <taxon>Pseudomonadati</taxon>
        <taxon>Pseudomonadota</taxon>
        <taxon>Gammaproteobacteria</taxon>
        <taxon>Alteromonadales</taxon>
        <taxon>Alteromonadaceae</taxon>
        <taxon>Paraglaciecola</taxon>
    </lineage>
</organism>
<dbReference type="PROSITE" id="PS50887">
    <property type="entry name" value="GGDEF"/>
    <property type="match status" value="1"/>
</dbReference>
<dbReference type="InterPro" id="IPR011622">
    <property type="entry name" value="7TMR_DISM_rcpt_extracell_dom2"/>
</dbReference>
<dbReference type="EC" id="2.7.7.65" evidence="1"/>
<dbReference type="PANTHER" id="PTHR45138">
    <property type="entry name" value="REGULATORY COMPONENTS OF SENSORY TRANSDUCTION SYSTEM"/>
    <property type="match status" value="1"/>
</dbReference>